<keyword evidence="1" id="KW-1185">Reference proteome</keyword>
<reference evidence="2" key="1">
    <citation type="submission" date="2025-08" db="UniProtKB">
        <authorList>
            <consortium name="RefSeq"/>
        </authorList>
    </citation>
    <scope>IDENTIFICATION</scope>
    <source>
        <tissue evidence="2">Tentacle</tissue>
    </source>
</reference>
<sequence>MEKIMAIIAISLGKKATVYAVGRYYGFPRLYRRLVEFNRRVCADRQVMRRRQEIVKNIFRFPNKIIALFRQKKKTT</sequence>
<organism evidence="1 2">
    <name type="scientific">Actinia tenebrosa</name>
    <name type="common">Australian red waratah sea anemone</name>
    <dbReference type="NCBI Taxonomy" id="6105"/>
    <lineage>
        <taxon>Eukaryota</taxon>
        <taxon>Metazoa</taxon>
        <taxon>Cnidaria</taxon>
        <taxon>Anthozoa</taxon>
        <taxon>Hexacorallia</taxon>
        <taxon>Actiniaria</taxon>
        <taxon>Actiniidae</taxon>
        <taxon>Actinia</taxon>
    </lineage>
</organism>
<dbReference type="AlphaFoldDB" id="A0A6P8HXZ6"/>
<proteinExistence type="predicted"/>
<dbReference type="InParanoid" id="A0A6P8HXZ6"/>
<dbReference type="RefSeq" id="XP_031557477.1">
    <property type="nucleotide sequence ID" value="XM_031701617.1"/>
</dbReference>
<dbReference type="GeneID" id="116294085"/>
<dbReference type="Proteomes" id="UP000515163">
    <property type="component" value="Unplaced"/>
</dbReference>
<accession>A0A6P8HXZ6</accession>
<dbReference type="KEGG" id="aten:116294085"/>
<gene>
    <name evidence="2" type="primary">LOC116294085</name>
</gene>
<protein>
    <submittedName>
        <fullName evidence="2">Uncharacterized protein LOC116294085</fullName>
    </submittedName>
</protein>
<evidence type="ECO:0000313" key="2">
    <source>
        <dbReference type="RefSeq" id="XP_031557477.1"/>
    </source>
</evidence>
<dbReference type="OrthoDB" id="5816at2759"/>
<evidence type="ECO:0000313" key="1">
    <source>
        <dbReference type="Proteomes" id="UP000515163"/>
    </source>
</evidence>
<name>A0A6P8HXZ6_ACTTE</name>